<evidence type="ECO:0000313" key="2">
    <source>
        <dbReference type="EMBL" id="OQX05955.1"/>
    </source>
</evidence>
<dbReference type="InterPro" id="IPR041682">
    <property type="entry name" value="AAA_14"/>
</dbReference>
<organism evidence="2 3">
    <name type="scientific">Thiothrix lacustris</name>
    <dbReference type="NCBI Taxonomy" id="525917"/>
    <lineage>
        <taxon>Bacteria</taxon>
        <taxon>Pseudomonadati</taxon>
        <taxon>Pseudomonadota</taxon>
        <taxon>Gammaproteobacteria</taxon>
        <taxon>Thiotrichales</taxon>
        <taxon>Thiotrichaceae</taxon>
        <taxon>Thiothrix</taxon>
    </lineage>
</organism>
<accession>A0A1Y1QHR7</accession>
<sequence length="163" mass="17793">MLNRNIAADVQAYLAHFPSLLITGARQVGKSTLALQLGIEHYVTLDDIATYQSAKADPKGFVLSLLKPVVIDEVQRVPELFVAIKEQIDLDRTPGRFVLTGSSSLQGFRDISDSLAGRIGIVDLYAFNLSEIIGQRFNFIDHVFSGAAFPAVAQVTDIVPHLL</sequence>
<dbReference type="EMBL" id="MTEJ01000266">
    <property type="protein sequence ID" value="OQX05955.1"/>
    <property type="molecule type" value="Genomic_DNA"/>
</dbReference>
<dbReference type="PANTHER" id="PTHR43566:SF2">
    <property type="entry name" value="DUF4143 DOMAIN-CONTAINING PROTEIN"/>
    <property type="match status" value="1"/>
</dbReference>
<comment type="caution">
    <text evidence="2">The sequence shown here is derived from an EMBL/GenBank/DDBJ whole genome shotgun (WGS) entry which is preliminary data.</text>
</comment>
<dbReference type="AlphaFoldDB" id="A0A1Y1QHR7"/>
<evidence type="ECO:0000313" key="3">
    <source>
        <dbReference type="Proteomes" id="UP000192491"/>
    </source>
</evidence>
<dbReference type="InterPro" id="IPR027417">
    <property type="entry name" value="P-loop_NTPase"/>
</dbReference>
<dbReference type="PANTHER" id="PTHR43566">
    <property type="entry name" value="CONSERVED PROTEIN"/>
    <property type="match status" value="1"/>
</dbReference>
<protein>
    <recommendedName>
        <fullName evidence="1">AAA domain-containing protein</fullName>
    </recommendedName>
</protein>
<evidence type="ECO:0000259" key="1">
    <source>
        <dbReference type="Pfam" id="PF13173"/>
    </source>
</evidence>
<feature type="domain" description="AAA" evidence="1">
    <location>
        <begin position="18"/>
        <end position="132"/>
    </location>
</feature>
<feature type="non-terminal residue" evidence="2">
    <location>
        <position position="163"/>
    </location>
</feature>
<gene>
    <name evidence="2" type="ORF">BWK73_32280</name>
</gene>
<dbReference type="Pfam" id="PF13173">
    <property type="entry name" value="AAA_14"/>
    <property type="match status" value="1"/>
</dbReference>
<proteinExistence type="predicted"/>
<name>A0A1Y1QHR7_9GAMM</name>
<reference evidence="2 3" key="1">
    <citation type="submission" date="2017-01" db="EMBL/GenBank/DDBJ databases">
        <title>Novel large sulfur bacteria in the metagenomes of groundwater-fed chemosynthetic microbial mats in the Lake Huron basin.</title>
        <authorList>
            <person name="Sharrar A.M."/>
            <person name="Flood B.E."/>
            <person name="Bailey J.V."/>
            <person name="Jones D.S."/>
            <person name="Biddanda B."/>
            <person name="Ruberg S.A."/>
            <person name="Marcus D.N."/>
            <person name="Dick G.J."/>
        </authorList>
    </citation>
    <scope>NUCLEOTIDE SEQUENCE [LARGE SCALE GENOMIC DNA]</scope>
    <source>
        <strain evidence="2">A8</strain>
    </source>
</reference>
<dbReference type="Proteomes" id="UP000192491">
    <property type="component" value="Unassembled WGS sequence"/>
</dbReference>
<dbReference type="SUPFAM" id="SSF52540">
    <property type="entry name" value="P-loop containing nucleoside triphosphate hydrolases"/>
    <property type="match status" value="1"/>
</dbReference>